<keyword evidence="3" id="KW-1185">Reference proteome</keyword>
<feature type="chain" id="PRO_5013343248" evidence="1">
    <location>
        <begin position="21"/>
        <end position="275"/>
    </location>
</feature>
<sequence>MLRGLAALLAACVMATTAMGQTVATQTIDFDKPDEDATAVARAMYGKRFAHVAAKRFWLIEPKDGMSDQLAVQLGSRKPCAKDCEVAVLFHTDNGWANIWREKGDSLAIGELDELTGLKSIIHEGRAWEWDGKNYYAMPYGDVPKYRQASEDEMKLAIDWVKANLNLPETVAPPNLSVVDMDLKSGDEKAIFLQGTAFCGNSECPVLIVDGGKVLTRVDSLGPDVREGKGLRDPKGYKMIEVMHPTTVDIVSPGNGQVALTFGAEPIVRAGTETE</sequence>
<name>A0A1W2BZB0_9HYPH</name>
<keyword evidence="1" id="KW-0732">Signal</keyword>
<dbReference type="EMBL" id="FWXR01000008">
    <property type="protein sequence ID" value="SMC78094.1"/>
    <property type="molecule type" value="Genomic_DNA"/>
</dbReference>
<accession>A0A1W2BZB0</accession>
<evidence type="ECO:0000313" key="2">
    <source>
        <dbReference type="EMBL" id="SMC78094.1"/>
    </source>
</evidence>
<evidence type="ECO:0000313" key="3">
    <source>
        <dbReference type="Proteomes" id="UP000192656"/>
    </source>
</evidence>
<protein>
    <submittedName>
        <fullName evidence="2">Uncharacterized protein</fullName>
    </submittedName>
</protein>
<dbReference type="AlphaFoldDB" id="A0A1W2BZB0"/>
<evidence type="ECO:0000256" key="1">
    <source>
        <dbReference type="SAM" id="SignalP"/>
    </source>
</evidence>
<dbReference type="Proteomes" id="UP000192656">
    <property type="component" value="Unassembled WGS sequence"/>
</dbReference>
<proteinExistence type="predicted"/>
<reference evidence="2 3" key="1">
    <citation type="submission" date="2017-04" db="EMBL/GenBank/DDBJ databases">
        <authorList>
            <person name="Afonso C.L."/>
            <person name="Miller P.J."/>
            <person name="Scott M.A."/>
            <person name="Spackman E."/>
            <person name="Goraichik I."/>
            <person name="Dimitrov K.M."/>
            <person name="Suarez D.L."/>
            <person name="Swayne D.E."/>
        </authorList>
    </citation>
    <scope>NUCLEOTIDE SEQUENCE [LARGE SCALE GENOMIC DNA]</scope>
    <source>
        <strain evidence="2 3">CGMCC 1.10972</strain>
    </source>
</reference>
<dbReference type="STRING" id="937218.SAMN06297251_10844"/>
<organism evidence="2 3">
    <name type="scientific">Fulvimarina manganoxydans</name>
    <dbReference type="NCBI Taxonomy" id="937218"/>
    <lineage>
        <taxon>Bacteria</taxon>
        <taxon>Pseudomonadati</taxon>
        <taxon>Pseudomonadota</taxon>
        <taxon>Alphaproteobacteria</taxon>
        <taxon>Hyphomicrobiales</taxon>
        <taxon>Aurantimonadaceae</taxon>
        <taxon>Fulvimarina</taxon>
    </lineage>
</organism>
<feature type="signal peptide" evidence="1">
    <location>
        <begin position="1"/>
        <end position="20"/>
    </location>
</feature>
<gene>
    <name evidence="2" type="ORF">SAMN06297251_10844</name>
</gene>